<protein>
    <submittedName>
        <fullName evidence="3">RNA ligase</fullName>
    </submittedName>
</protein>
<keyword evidence="3" id="KW-0436">Ligase</keyword>
<dbReference type="GO" id="GO:0016874">
    <property type="term" value="F:ligase activity"/>
    <property type="evidence" value="ECO:0007669"/>
    <property type="project" value="UniProtKB-KW"/>
</dbReference>
<reference evidence="3 4" key="1">
    <citation type="submission" date="2019-08" db="EMBL/GenBank/DDBJ databases">
        <authorList>
            <person name="Vazquez-Campos X."/>
        </authorList>
    </citation>
    <scope>NUCLEOTIDE SEQUENCE [LARGE SCALE GENOMIC DNA]</scope>
    <source>
        <strain evidence="3">LFW-283_2</strain>
    </source>
</reference>
<evidence type="ECO:0000313" key="3">
    <source>
        <dbReference type="EMBL" id="VVC03533.1"/>
    </source>
</evidence>
<dbReference type="InterPro" id="IPR021122">
    <property type="entry name" value="RNA_ligase_dom_REL/Rnl2"/>
</dbReference>
<dbReference type="InterPro" id="IPR001072">
    <property type="entry name" value="RNA_ligase_Pab1020"/>
</dbReference>
<organism evidence="3 4">
    <name type="scientific">Candidatus Bilamarchaeum dharawalense</name>
    <dbReference type="NCBI Taxonomy" id="2885759"/>
    <lineage>
        <taxon>Archaea</taxon>
        <taxon>Candidatus Micrarchaeota</taxon>
        <taxon>Candidatus Micrarchaeia</taxon>
        <taxon>Candidatus Anstonellales</taxon>
        <taxon>Candidatus Bilamarchaeaceae</taxon>
        <taxon>Candidatus Bilamarchaeum</taxon>
    </lineage>
</organism>
<dbReference type="InterPro" id="IPR041596">
    <property type="entry name" value="Lig_Pab1020_C"/>
</dbReference>
<dbReference type="EMBL" id="CABMJJ010000007">
    <property type="protein sequence ID" value="VVC03533.1"/>
    <property type="molecule type" value="Genomic_DNA"/>
</dbReference>
<gene>
    <name evidence="3" type="ORF">LFW2832_00424</name>
</gene>
<sequence>MDPNVLKDALQKGKIEKIKDEIEYLRVKDPFRDVERGTVITNEIIVPSYPHIKRIFTLENGLKKNIHLPIIYAEEKIDGYNVRIVSIKGDIYAFSRGGFLDAFVTEKVREMKLEKFFKDFPKYMLCGEMIGNTPHTEPTDQFDVRLYIFDIYNGKNFLGCDERYRMVSKYGMPSIPKIGKFQSDDYPGLRRVVLALNKGRKEGVVLKSSDRTEAVKYVTAYSDIEDIAQASNRFLDMPLGFYYQRILRSAMFINDFGMNREEHAKRLGMAFYRGLEDSVNRIKQGKEISEEFEIFIKDEKVWKDILKHSSKDAKIEEIFRKVEKGKTRIRFRRIYKNTTKILNSYSKGKAIED</sequence>
<accession>A0A5E4LR40</accession>
<evidence type="ECO:0000313" key="4">
    <source>
        <dbReference type="Proteomes" id="UP000789941"/>
    </source>
</evidence>
<dbReference type="Proteomes" id="UP000789941">
    <property type="component" value="Unassembled WGS sequence"/>
</dbReference>
<proteinExistence type="predicted"/>
<dbReference type="Pfam" id="PF18330">
    <property type="entry name" value="Lig_C"/>
    <property type="match status" value="1"/>
</dbReference>
<evidence type="ECO:0000259" key="2">
    <source>
        <dbReference type="Pfam" id="PF18330"/>
    </source>
</evidence>
<dbReference type="AlphaFoldDB" id="A0A5E4LR40"/>
<name>A0A5E4LR40_9ARCH</name>
<feature type="domain" description="RNA ligase Pab1020 C-terminal" evidence="2">
    <location>
        <begin position="233"/>
        <end position="348"/>
    </location>
</feature>
<dbReference type="SUPFAM" id="SSF56091">
    <property type="entry name" value="DNA ligase/mRNA capping enzyme, catalytic domain"/>
    <property type="match status" value="1"/>
</dbReference>
<feature type="domain" description="RNA ligase" evidence="1">
    <location>
        <begin position="71"/>
        <end position="217"/>
    </location>
</feature>
<dbReference type="Gene3D" id="3.30.70.2160">
    <property type="match status" value="1"/>
</dbReference>
<dbReference type="PRINTS" id="PR01048">
    <property type="entry name" value="Y414FAMILY"/>
</dbReference>
<evidence type="ECO:0000259" key="1">
    <source>
        <dbReference type="Pfam" id="PF09414"/>
    </source>
</evidence>
<dbReference type="Gene3D" id="3.30.1490.70">
    <property type="match status" value="1"/>
</dbReference>
<comment type="caution">
    <text evidence="3">The sequence shown here is derived from an EMBL/GenBank/DDBJ whole genome shotgun (WGS) entry which is preliminary data.</text>
</comment>
<dbReference type="Pfam" id="PF09414">
    <property type="entry name" value="RNA_ligase"/>
    <property type="match status" value="1"/>
</dbReference>
<dbReference type="Gene3D" id="3.10.450.740">
    <property type="match status" value="1"/>
</dbReference>
<dbReference type="NCBIfam" id="TIGR01209">
    <property type="entry name" value="RNA ligase"/>
    <property type="match status" value="1"/>
</dbReference>
<dbReference type="Gene3D" id="3.30.470.30">
    <property type="entry name" value="DNA ligase/mRNA capping enzyme"/>
    <property type="match status" value="1"/>
</dbReference>